<feature type="compositionally biased region" description="Gly residues" evidence="5">
    <location>
        <begin position="1"/>
        <end position="12"/>
    </location>
</feature>
<feature type="transmembrane region" description="Helical" evidence="6">
    <location>
        <begin position="69"/>
        <end position="88"/>
    </location>
</feature>
<feature type="transmembrane region" description="Helical" evidence="6">
    <location>
        <begin position="184"/>
        <end position="202"/>
    </location>
</feature>
<dbReference type="InterPro" id="IPR011531">
    <property type="entry name" value="HCO3_transpt-like_TM_dom"/>
</dbReference>
<evidence type="ECO:0000256" key="4">
    <source>
        <dbReference type="ARBA" id="ARBA00023136"/>
    </source>
</evidence>
<evidence type="ECO:0000256" key="6">
    <source>
        <dbReference type="SAM" id="Phobius"/>
    </source>
</evidence>
<dbReference type="Gene3D" id="1.10.287.570">
    <property type="entry name" value="Helical hairpin bin"/>
    <property type="match status" value="1"/>
</dbReference>
<keyword evidence="3 6" id="KW-1133">Transmembrane helix</keyword>
<dbReference type="PANTHER" id="PTHR11453:SF127">
    <property type="entry name" value="SOLUTE CARRIER FAMILY 4 MEMBER 11"/>
    <property type="match status" value="1"/>
</dbReference>
<comment type="caution">
    <text evidence="8">The sequence shown here is derived from an EMBL/GenBank/DDBJ whole genome shotgun (WGS) entry which is preliminary data.</text>
</comment>
<feature type="domain" description="Bicarbonate transporter-like transmembrane" evidence="7">
    <location>
        <begin position="217"/>
        <end position="529"/>
    </location>
</feature>
<keyword evidence="9" id="KW-1185">Reference proteome</keyword>
<protein>
    <recommendedName>
        <fullName evidence="7">Bicarbonate transporter-like transmembrane domain-containing protein</fullName>
    </recommendedName>
</protein>
<proteinExistence type="predicted"/>
<dbReference type="Pfam" id="PF00955">
    <property type="entry name" value="HCO3_cotransp"/>
    <property type="match status" value="2"/>
</dbReference>
<feature type="domain" description="Bicarbonate transporter-like transmembrane" evidence="7">
    <location>
        <begin position="37"/>
        <end position="210"/>
    </location>
</feature>
<keyword evidence="2 6" id="KW-0812">Transmembrane</keyword>
<dbReference type="PANTHER" id="PTHR11453">
    <property type="entry name" value="ANION EXCHANGE PROTEIN"/>
    <property type="match status" value="1"/>
</dbReference>
<accession>A0ABN9SWN0</accession>
<sequence length="563" mass="61610">MKFGVGNRGQGRGLARRASGLNTTSQREDGLYWSGSLCGGIRSDIRRRLPWYWSDWTDGVRGGTKTITATFFMFFGCLAPGIAFGAYFDQVSGGKSGVVEYLITQGVSGVIFATISGQPLVILRPTGPITVFISQLYKISESVGVEYLTAQAWVGIFVGIYMIIIAVTDSCALIRHCSRFTQDLFGCFVSVIFITLGLTNIWEKFNDKQHEYDAPVQLLVTAGTLYCALTLAGFNKARFFNGRVRDFVADFGVALAVILATVASNFLTVELEPLPVPPKFAPTDTARSWMVDLGDPACVGIGALAAIPLVFLFFIDQNVTMLLTQQDSHNLKKGAAFHWNFFILGVFNIVFPMFGCPYVTGSLPHSPQFVNALARKEVVREGGVESSKIVEVYENRLAPFLVNALIIVCLPIIGELRYIPTSVICDALFLYMGLSGLPGNQLFERVKLAFTEEALYPPLHFSKEEVPRMQMHVFTLAQACMVVVLFVVSRSPIALAFPVFLVLSIPLRMNLHTLTFGFVTADMVAILDNTKKKDAAVRAESKEAVAEGTQMDVAKEVNGSPGA</sequence>
<feature type="region of interest" description="Disordered" evidence="5">
    <location>
        <begin position="1"/>
        <end position="21"/>
    </location>
</feature>
<evidence type="ECO:0000256" key="5">
    <source>
        <dbReference type="SAM" id="MobiDB-lite"/>
    </source>
</evidence>
<keyword evidence="4 6" id="KW-0472">Membrane</keyword>
<feature type="transmembrane region" description="Helical" evidence="6">
    <location>
        <begin position="247"/>
        <end position="269"/>
    </location>
</feature>
<dbReference type="InterPro" id="IPR003020">
    <property type="entry name" value="HCO3_transpt_euk"/>
</dbReference>
<reference evidence="8" key="1">
    <citation type="submission" date="2023-10" db="EMBL/GenBank/DDBJ databases">
        <authorList>
            <person name="Chen Y."/>
            <person name="Shah S."/>
            <person name="Dougan E. K."/>
            <person name="Thang M."/>
            <person name="Chan C."/>
        </authorList>
    </citation>
    <scope>NUCLEOTIDE SEQUENCE [LARGE SCALE GENOMIC DNA]</scope>
</reference>
<feature type="transmembrane region" description="Helical" evidence="6">
    <location>
        <begin position="289"/>
        <end position="315"/>
    </location>
</feature>
<feature type="transmembrane region" description="Helical" evidence="6">
    <location>
        <begin position="152"/>
        <end position="172"/>
    </location>
</feature>
<name>A0ABN9SWN0_9DINO</name>
<comment type="subcellular location">
    <subcellularLocation>
        <location evidence="1">Membrane</location>
        <topology evidence="1">Multi-pass membrane protein</topology>
    </subcellularLocation>
</comment>
<evidence type="ECO:0000313" key="9">
    <source>
        <dbReference type="Proteomes" id="UP001189429"/>
    </source>
</evidence>
<dbReference type="EMBL" id="CAUYUJ010013892">
    <property type="protein sequence ID" value="CAK0836894.1"/>
    <property type="molecule type" value="Genomic_DNA"/>
</dbReference>
<organism evidence="8 9">
    <name type="scientific">Prorocentrum cordatum</name>
    <dbReference type="NCBI Taxonomy" id="2364126"/>
    <lineage>
        <taxon>Eukaryota</taxon>
        <taxon>Sar</taxon>
        <taxon>Alveolata</taxon>
        <taxon>Dinophyceae</taxon>
        <taxon>Prorocentrales</taxon>
        <taxon>Prorocentraceae</taxon>
        <taxon>Prorocentrum</taxon>
    </lineage>
</organism>
<feature type="transmembrane region" description="Helical" evidence="6">
    <location>
        <begin position="473"/>
        <end position="503"/>
    </location>
</feature>
<gene>
    <name evidence="8" type="ORF">PCOR1329_LOCUS33252</name>
</gene>
<feature type="transmembrane region" description="Helical" evidence="6">
    <location>
        <begin position="397"/>
        <end position="414"/>
    </location>
</feature>
<feature type="transmembrane region" description="Helical" evidence="6">
    <location>
        <begin position="336"/>
        <end position="360"/>
    </location>
</feature>
<evidence type="ECO:0000256" key="1">
    <source>
        <dbReference type="ARBA" id="ARBA00004141"/>
    </source>
</evidence>
<feature type="transmembrane region" description="Helical" evidence="6">
    <location>
        <begin position="214"/>
        <end position="235"/>
    </location>
</feature>
<evidence type="ECO:0000256" key="2">
    <source>
        <dbReference type="ARBA" id="ARBA00022692"/>
    </source>
</evidence>
<dbReference type="Proteomes" id="UP001189429">
    <property type="component" value="Unassembled WGS sequence"/>
</dbReference>
<evidence type="ECO:0000313" key="8">
    <source>
        <dbReference type="EMBL" id="CAK0836894.1"/>
    </source>
</evidence>
<evidence type="ECO:0000256" key="3">
    <source>
        <dbReference type="ARBA" id="ARBA00022989"/>
    </source>
</evidence>
<evidence type="ECO:0000259" key="7">
    <source>
        <dbReference type="Pfam" id="PF00955"/>
    </source>
</evidence>